<feature type="compositionally biased region" description="Polar residues" evidence="12">
    <location>
        <begin position="284"/>
        <end position="300"/>
    </location>
</feature>
<dbReference type="InterPro" id="IPR001478">
    <property type="entry name" value="PDZ"/>
</dbReference>
<dbReference type="GO" id="GO:0001664">
    <property type="term" value="F:G protein-coupled receptor binding"/>
    <property type="evidence" value="ECO:0007669"/>
    <property type="project" value="TreeGrafter"/>
</dbReference>
<dbReference type="Pfam" id="PF09128">
    <property type="entry name" value="RGS-like"/>
    <property type="match status" value="1"/>
</dbReference>
<dbReference type="Pfam" id="PF00130">
    <property type="entry name" value="C1_1"/>
    <property type="match status" value="1"/>
</dbReference>
<feature type="domain" description="PH" evidence="13">
    <location>
        <begin position="1324"/>
        <end position="1434"/>
    </location>
</feature>
<evidence type="ECO:0000256" key="2">
    <source>
        <dbReference type="ARBA" id="ARBA00004496"/>
    </source>
</evidence>
<evidence type="ECO:0000256" key="7">
    <source>
        <dbReference type="ARBA" id="ARBA00022723"/>
    </source>
</evidence>
<evidence type="ECO:0000256" key="6">
    <source>
        <dbReference type="ARBA" id="ARBA00022658"/>
    </source>
</evidence>
<dbReference type="GO" id="GO:0046872">
    <property type="term" value="F:metal ion binding"/>
    <property type="evidence" value="ECO:0007669"/>
    <property type="project" value="UniProtKB-KW"/>
</dbReference>
<feature type="compositionally biased region" description="Polar residues" evidence="12">
    <location>
        <begin position="869"/>
        <end position="880"/>
    </location>
</feature>
<feature type="region of interest" description="Disordered" evidence="12">
    <location>
        <begin position="1"/>
        <end position="51"/>
    </location>
</feature>
<evidence type="ECO:0000259" key="16">
    <source>
        <dbReference type="PROSITE" id="PS50106"/>
    </source>
</evidence>
<feature type="domain" description="DH" evidence="14">
    <location>
        <begin position="1087"/>
        <end position="1288"/>
    </location>
</feature>
<evidence type="ECO:0000259" key="17">
    <source>
        <dbReference type="PROSITE" id="PS50132"/>
    </source>
</evidence>
<dbReference type="SUPFAM" id="SSF48065">
    <property type="entry name" value="DBL homology domain (DH-domain)"/>
    <property type="match status" value="1"/>
</dbReference>
<evidence type="ECO:0000256" key="11">
    <source>
        <dbReference type="SAM" id="Coils"/>
    </source>
</evidence>
<reference evidence="18 19" key="1">
    <citation type="submission" date="2020-08" db="EMBL/GenBank/DDBJ databases">
        <authorList>
            <person name="Koutsovoulos G."/>
            <person name="Danchin GJ E."/>
        </authorList>
    </citation>
    <scope>NUCLEOTIDE SEQUENCE [LARGE SCALE GENOMIC DNA]</scope>
</reference>
<feature type="compositionally biased region" description="Polar residues" evidence="12">
    <location>
        <begin position="753"/>
        <end position="768"/>
    </location>
</feature>
<keyword evidence="7" id="KW-0479">Metal-binding</keyword>
<dbReference type="GO" id="GO:0005096">
    <property type="term" value="F:GTPase activator activity"/>
    <property type="evidence" value="ECO:0007669"/>
    <property type="project" value="UniProtKB-KW"/>
</dbReference>
<dbReference type="InterPro" id="IPR041020">
    <property type="entry name" value="PH_16"/>
</dbReference>
<comment type="subcellular location">
    <subcellularLocation>
        <location evidence="2">Cytoplasm</location>
    </subcellularLocation>
    <subcellularLocation>
        <location evidence="1">Membrane</location>
    </subcellularLocation>
</comment>
<dbReference type="SMART" id="SM00109">
    <property type="entry name" value="C1"/>
    <property type="match status" value="1"/>
</dbReference>
<dbReference type="CDD" id="cd00160">
    <property type="entry name" value="RhoGEF"/>
    <property type="match status" value="1"/>
</dbReference>
<dbReference type="InterPro" id="IPR000219">
    <property type="entry name" value="DH_dom"/>
</dbReference>
<dbReference type="Pfam" id="PF17838">
    <property type="entry name" value="PH_16"/>
    <property type="match status" value="1"/>
</dbReference>
<keyword evidence="5" id="KW-0597">Phosphoprotein</keyword>
<dbReference type="PROSITE" id="PS50003">
    <property type="entry name" value="PH_DOMAIN"/>
    <property type="match status" value="1"/>
</dbReference>
<evidence type="ECO:0000256" key="1">
    <source>
        <dbReference type="ARBA" id="ARBA00004370"/>
    </source>
</evidence>
<dbReference type="Gene3D" id="2.30.42.10">
    <property type="match status" value="1"/>
</dbReference>
<keyword evidence="8" id="KW-0862">Zinc</keyword>
<dbReference type="Gene3D" id="3.30.60.20">
    <property type="match status" value="1"/>
</dbReference>
<dbReference type="InterPro" id="IPR044926">
    <property type="entry name" value="RGS_subdomain_2"/>
</dbReference>
<sequence>MAAIQQNTENSSSRPVSAVDNQINKNTNSSTPVIERRIATDGPRRKFSLSDSSQATLSERCVVVARQSDGFGLTVSGEHPLTVATLKPYGAAQLAGVREGDRILKVNGMLVSCSNFQEVIKMISGGYNLVLTLLGPARTHSVSSWDDELFPAIQKPKEINNNNNKNNGILIQQTPNPEQMMLSLEWQRERRDELFRMLNKERANLESLQVCAGIADLNQQPQQQIEFGGGSKLERALCRINELEKQLNILSLLNAVTNGKKRPLNRNDKKRGSIESNETEKQSSKTFPPTSMRTTNNSSVPLRAADAAVGRVEPIRSWIETGGMHYVQADVLPIGDEEEEEEEDGGEGSEGDNEDMETAGPFTNLQDLKTRPAHLTVFFTYLLNNANPSSLLFYLITDVFPSSNVKDMRRFAYELFSTFLIPGAPLQLPNISQHDIQAIDKILIKMSSTPSTSNQQQDTEQLRKLFIPTRTKAVGQINEQLSLFRRKKHLDPNFVEEYSQLESISRADHSAELRLSERILFRTLSHLMHLANPIGPPEFGNCERKTLALIISVATLIKVVMGLRTNHSNWEKLLDKCPTFLSQLPKTGGTSMFKMLGSGGGTSIKQKLQLKEHQFILQQVFVTVHCYQCREAVWGVNPQAYFCQNCDVAVHKNCTSQLVSKGGSLQQQPFSGRSKLVAVSTTSLTSPARIPQQHYHKDSNVSSSGLLHHHYYPPSLLSTESVFSSPSLALTKQHQLVQKQHLNLLPSQKSSISLTPPINRSHHSTSASVVAMAGSSKESSSIDRHGNDLIPPELIDADATTNGGGPPVPAAVVRLQHQQQTHMESLDSGSSPPSSSAMLPPPVFSSRFERILPPDIPPSSAPPPPPPLQKTTGNGQIETPLNITSTLQPSTAATGHGQLKSMDSGIGTEVTTASMPSTAPIHGGIGRTASDLPRATVQQQQQQVQQQHSSIGPTRSQSMKGEAANQIKRGAKGAGSLGAADSADEQRPITSQLAVPSVSSLKSSSSSAQELSQAFHEFPHIVRGTEAVASSSTGTSSEEEAKKMVELVERTAVADGDSDLEVETEVPSLESLVGWEVLKHLKPKEKKRQEVINELFHTERTHVRNLKILYKIFYRPMIMQRVASPELIKLLFGNLDELLQVHSEMNSKMRAAVENWQRFGVGNGGGGLYGDIGELIVNLFDGAIGEKLMHNTALFCRNQQHALDTLRQRYSKAKDDPFSQFLSEAENNPLCRKLQLKDMIPVEMQRLVKYPLLLETIAKYTREGSEELQHLLHGIERAKRILSVVNSDKRNAENEKRMEELQQRLDFTGCEKSFFQRFDFRAHKLIYDGHLQWRQARGKTLDLHVVLLEHLLVFLTKLGSDSGSASTPQKLQLKIHEAGCIPIMRLSAVEVEEKPGDKRSFNLLYKCDLRVFELVAQTATERKTWFRLIENQVSVTRSSPIPTDFDNILDGILTSGVQQQQNRSTPPPHLAQRANVVDSGLQHQVAKVEHVHVLTHPALVNANEIVIQQPKIMENAQPIMSVADRLRKNDKIIISALAEKHQILSEILLEEGINLPQIQKNWNV</sequence>
<dbReference type="PANTHER" id="PTHR45872:SF2">
    <property type="entry name" value="RHO GUANINE NUCLEOTIDE EXCHANGE FACTOR 2, ISOFORM D"/>
    <property type="match status" value="1"/>
</dbReference>
<dbReference type="InterPro" id="IPR035899">
    <property type="entry name" value="DBL_dom_sf"/>
</dbReference>
<dbReference type="EMBL" id="CAJEWN010000014">
    <property type="protein sequence ID" value="CAD2134101.1"/>
    <property type="molecule type" value="Genomic_DNA"/>
</dbReference>
<dbReference type="Pfam" id="PF00595">
    <property type="entry name" value="PDZ"/>
    <property type="match status" value="1"/>
</dbReference>
<keyword evidence="9 11" id="KW-0175">Coiled coil</keyword>
<dbReference type="GO" id="GO:0007186">
    <property type="term" value="P:G protein-coupled receptor signaling pathway"/>
    <property type="evidence" value="ECO:0007669"/>
    <property type="project" value="TreeGrafter"/>
</dbReference>
<dbReference type="InterPro" id="IPR015212">
    <property type="entry name" value="RGS-like_dom"/>
</dbReference>
<dbReference type="InterPro" id="IPR001849">
    <property type="entry name" value="PH_domain"/>
</dbReference>
<dbReference type="GO" id="GO:0005085">
    <property type="term" value="F:guanyl-nucleotide exchange factor activity"/>
    <property type="evidence" value="ECO:0007669"/>
    <property type="project" value="UniProtKB-KW"/>
</dbReference>
<dbReference type="SUPFAM" id="SSF48097">
    <property type="entry name" value="Regulator of G-protein signaling, RGS"/>
    <property type="match status" value="1"/>
</dbReference>
<dbReference type="PROSITE" id="PS50106">
    <property type="entry name" value="PDZ"/>
    <property type="match status" value="1"/>
</dbReference>
<feature type="domain" description="RGS" evidence="17">
    <location>
        <begin position="364"/>
        <end position="466"/>
    </location>
</feature>
<protein>
    <submittedName>
        <fullName evidence="18">Uncharacterized protein</fullName>
    </submittedName>
</protein>
<keyword evidence="6" id="KW-0344">Guanine-nucleotide releasing factor</keyword>
<feature type="compositionally biased region" description="Low complexity" evidence="12">
    <location>
        <begin position="937"/>
        <end position="947"/>
    </location>
</feature>
<dbReference type="Pfam" id="PF00621">
    <property type="entry name" value="RhoGEF"/>
    <property type="match status" value="1"/>
</dbReference>
<dbReference type="SUPFAM" id="SSF50729">
    <property type="entry name" value="PH domain-like"/>
    <property type="match status" value="1"/>
</dbReference>
<dbReference type="SUPFAM" id="SSF57889">
    <property type="entry name" value="Cysteine-rich domain"/>
    <property type="match status" value="1"/>
</dbReference>
<evidence type="ECO:0000259" key="13">
    <source>
        <dbReference type="PROSITE" id="PS50003"/>
    </source>
</evidence>
<dbReference type="InterPro" id="IPR036305">
    <property type="entry name" value="RGS_sf"/>
</dbReference>
<evidence type="ECO:0000256" key="12">
    <source>
        <dbReference type="SAM" id="MobiDB-lite"/>
    </source>
</evidence>
<evidence type="ECO:0000256" key="3">
    <source>
        <dbReference type="ARBA" id="ARBA00022468"/>
    </source>
</evidence>
<evidence type="ECO:0000256" key="10">
    <source>
        <dbReference type="ARBA" id="ARBA00023136"/>
    </source>
</evidence>
<evidence type="ECO:0000313" key="19">
    <source>
        <dbReference type="Proteomes" id="UP000580250"/>
    </source>
</evidence>
<dbReference type="InterPro" id="IPR036034">
    <property type="entry name" value="PDZ_sf"/>
</dbReference>
<feature type="compositionally biased region" description="Polar residues" evidence="12">
    <location>
        <begin position="948"/>
        <end position="959"/>
    </location>
</feature>
<dbReference type="PROSITE" id="PS50010">
    <property type="entry name" value="DH_2"/>
    <property type="match status" value="1"/>
</dbReference>
<evidence type="ECO:0000259" key="15">
    <source>
        <dbReference type="PROSITE" id="PS50081"/>
    </source>
</evidence>
<comment type="caution">
    <text evidence="18">The sequence shown here is derived from an EMBL/GenBank/DDBJ whole genome shotgun (WGS) entry which is preliminary data.</text>
</comment>
<dbReference type="SMART" id="SM00233">
    <property type="entry name" value="PH"/>
    <property type="match status" value="1"/>
</dbReference>
<dbReference type="SMART" id="SM00228">
    <property type="entry name" value="PDZ"/>
    <property type="match status" value="1"/>
</dbReference>
<proteinExistence type="predicted"/>
<feature type="compositionally biased region" description="Pro residues" evidence="12">
    <location>
        <begin position="854"/>
        <end position="868"/>
    </location>
</feature>
<evidence type="ECO:0000256" key="8">
    <source>
        <dbReference type="ARBA" id="ARBA00022833"/>
    </source>
</evidence>
<evidence type="ECO:0000256" key="5">
    <source>
        <dbReference type="ARBA" id="ARBA00022553"/>
    </source>
</evidence>
<feature type="region of interest" description="Disordered" evidence="12">
    <location>
        <begin position="920"/>
        <end position="989"/>
    </location>
</feature>
<feature type="domain" description="PDZ" evidence="16">
    <location>
        <begin position="61"/>
        <end position="123"/>
    </location>
</feature>
<evidence type="ECO:0000256" key="9">
    <source>
        <dbReference type="ARBA" id="ARBA00023054"/>
    </source>
</evidence>
<dbReference type="GO" id="GO:0005737">
    <property type="term" value="C:cytoplasm"/>
    <property type="evidence" value="ECO:0007669"/>
    <property type="project" value="UniProtKB-SubCell"/>
</dbReference>
<dbReference type="Proteomes" id="UP000580250">
    <property type="component" value="Unassembled WGS sequence"/>
</dbReference>
<keyword evidence="10" id="KW-0472">Membrane</keyword>
<dbReference type="OrthoDB" id="2272012at2759"/>
<evidence type="ECO:0000259" key="14">
    <source>
        <dbReference type="PROSITE" id="PS50010"/>
    </source>
</evidence>
<dbReference type="Gene3D" id="1.20.900.10">
    <property type="entry name" value="Dbl homology (DH) domain"/>
    <property type="match status" value="1"/>
</dbReference>
<feature type="region of interest" description="Disordered" evidence="12">
    <location>
        <begin position="260"/>
        <end position="300"/>
    </location>
</feature>
<organism evidence="18 19">
    <name type="scientific">Meloidogyne enterolobii</name>
    <name type="common">Root-knot nematode worm</name>
    <name type="synonym">Meloidogyne mayaguensis</name>
    <dbReference type="NCBI Taxonomy" id="390850"/>
    <lineage>
        <taxon>Eukaryota</taxon>
        <taxon>Metazoa</taxon>
        <taxon>Ecdysozoa</taxon>
        <taxon>Nematoda</taxon>
        <taxon>Chromadorea</taxon>
        <taxon>Rhabditida</taxon>
        <taxon>Tylenchina</taxon>
        <taxon>Tylenchomorpha</taxon>
        <taxon>Tylenchoidea</taxon>
        <taxon>Meloidogynidae</taxon>
        <taxon>Meloidogyninae</taxon>
        <taxon>Meloidogyne</taxon>
    </lineage>
</organism>
<evidence type="ECO:0000313" key="18">
    <source>
        <dbReference type="EMBL" id="CAD2134101.1"/>
    </source>
</evidence>
<feature type="compositionally biased region" description="Basic and acidic residues" evidence="12">
    <location>
        <begin position="34"/>
        <end position="44"/>
    </location>
</feature>
<feature type="domain" description="Phorbol-ester/DAG-type" evidence="15">
    <location>
        <begin position="612"/>
        <end position="662"/>
    </location>
</feature>
<feature type="compositionally biased region" description="Acidic residues" evidence="12">
    <location>
        <begin position="337"/>
        <end position="357"/>
    </location>
</feature>
<accession>A0A6V7TTB3</accession>
<feature type="region of interest" description="Disordered" evidence="12">
    <location>
        <begin position="753"/>
        <end position="880"/>
    </location>
</feature>
<dbReference type="PROSITE" id="PS50132">
    <property type="entry name" value="RGS"/>
    <property type="match status" value="1"/>
</dbReference>
<name>A0A6V7TTB3_MELEN</name>
<feature type="region of interest" description="Disordered" evidence="12">
    <location>
        <begin position="337"/>
        <end position="359"/>
    </location>
</feature>
<feature type="compositionally biased region" description="Low complexity" evidence="12">
    <location>
        <begin position="826"/>
        <end position="838"/>
    </location>
</feature>
<feature type="compositionally biased region" description="Basic and acidic residues" evidence="12">
    <location>
        <begin position="265"/>
        <end position="283"/>
    </location>
</feature>
<dbReference type="Gene3D" id="1.10.167.10">
    <property type="entry name" value="Regulator of G-protein Signalling 4, domain 2"/>
    <property type="match status" value="1"/>
</dbReference>
<dbReference type="SMART" id="SM00325">
    <property type="entry name" value="RhoGEF"/>
    <property type="match status" value="1"/>
</dbReference>
<dbReference type="InterPro" id="IPR002219">
    <property type="entry name" value="PKC_DAG/PE"/>
</dbReference>
<keyword evidence="3" id="KW-0343">GTPase activation</keyword>
<feature type="coiled-coil region" evidence="11">
    <location>
        <begin position="1275"/>
        <end position="1311"/>
    </location>
</feature>
<dbReference type="InterPro" id="IPR046349">
    <property type="entry name" value="C1-like_sf"/>
</dbReference>
<dbReference type="PANTHER" id="PTHR45872">
    <property type="entry name" value="RHO GUANINE NUCLEOTIDE EXCHANGE FACTOR 2, ISOFORM D"/>
    <property type="match status" value="1"/>
</dbReference>
<dbReference type="Gene3D" id="2.30.29.30">
    <property type="entry name" value="Pleckstrin-homology domain (PH domain)/Phosphotyrosine-binding domain (PTB)"/>
    <property type="match status" value="1"/>
</dbReference>
<gene>
    <name evidence="18" type="ORF">MENT_LOCUS4246</name>
</gene>
<dbReference type="InterPro" id="IPR016137">
    <property type="entry name" value="RGS"/>
</dbReference>
<evidence type="ECO:0000256" key="4">
    <source>
        <dbReference type="ARBA" id="ARBA00022490"/>
    </source>
</evidence>
<dbReference type="PROSITE" id="PS50081">
    <property type="entry name" value="ZF_DAG_PE_2"/>
    <property type="match status" value="1"/>
</dbReference>
<dbReference type="InterPro" id="IPR011993">
    <property type="entry name" value="PH-like_dom_sf"/>
</dbReference>
<dbReference type="SUPFAM" id="SSF50156">
    <property type="entry name" value="PDZ domain-like"/>
    <property type="match status" value="1"/>
</dbReference>
<dbReference type="GO" id="GO:0016020">
    <property type="term" value="C:membrane"/>
    <property type="evidence" value="ECO:0007669"/>
    <property type="project" value="UniProtKB-SubCell"/>
</dbReference>
<feature type="compositionally biased region" description="Polar residues" evidence="12">
    <location>
        <begin position="1"/>
        <end position="32"/>
    </location>
</feature>
<keyword evidence="4" id="KW-0963">Cytoplasm</keyword>